<dbReference type="GO" id="GO:0005886">
    <property type="term" value="C:plasma membrane"/>
    <property type="evidence" value="ECO:0007669"/>
    <property type="project" value="UniProtKB-SubCell"/>
</dbReference>
<reference evidence="10 11" key="3">
    <citation type="journal article" date="2008" name="BMC Genomics">
        <title>The genome of the versatile nitrogen fixer Azorhizobium caulinodans ORS571.</title>
        <authorList>
            <person name="Lee KB."/>
            <person name="Backer P.D."/>
            <person name="Aono T."/>
            <person name="Liu CT."/>
            <person name="Suzuki S."/>
            <person name="Suzuki T."/>
            <person name="Kaneko T."/>
            <person name="Yamada M."/>
            <person name="Tabata S."/>
            <person name="Kupfer D.M."/>
            <person name="Najar F.Z."/>
            <person name="Wiley G.B."/>
            <person name="Roe B."/>
            <person name="Binnewies T.T."/>
            <person name="Ussery D.W."/>
            <person name="D'Haeze W."/>
            <person name="Herder J.D."/>
            <person name="Gevers D."/>
            <person name="Vereecke D."/>
            <person name="Holsters M."/>
            <person name="Oyaizu H."/>
        </authorList>
    </citation>
    <scope>NUCLEOTIDE SEQUENCE [LARGE SCALE GENOMIC DNA]</scope>
    <source>
        <strain evidence="11">ATCC 43989 / DSM 5975 / JCM 20966 / LMG 6465 / NBRC 14845 / NCIMB 13405 / ORS 571</strain>
    </source>
</reference>
<reference evidence="10 11" key="1">
    <citation type="journal article" date="2007" name="Appl. Environ. Microbiol.">
        <title>Rhizobial factors required for stem nodule maturation and maintenance in Sesbania rostrata-Azorhizobium caulinodans ORS571 symbiosis.</title>
        <authorList>
            <person name="Suzuki S."/>
            <person name="Aono T."/>
            <person name="Lee KB."/>
            <person name="Suzuki T."/>
            <person name="Liu CT."/>
            <person name="Miwa H."/>
            <person name="Wakao S."/>
            <person name="Iki T."/>
            <person name="Oyaizu H."/>
        </authorList>
    </citation>
    <scope>NUCLEOTIDE SEQUENCE [LARGE SCALE GENOMIC DNA]</scope>
    <source>
        <strain evidence="11">ATCC 43989 / DSM 5975 / JCM 20966 / LMG 6465 / NBRC 14845 / NCIMB 13405 / ORS 571</strain>
    </source>
</reference>
<dbReference type="Pfam" id="PF08352">
    <property type="entry name" value="oligo_HPY"/>
    <property type="match status" value="1"/>
</dbReference>
<dbReference type="InterPro" id="IPR003439">
    <property type="entry name" value="ABC_transporter-like_ATP-bd"/>
</dbReference>
<evidence type="ECO:0000256" key="5">
    <source>
        <dbReference type="ARBA" id="ARBA00022741"/>
    </source>
</evidence>
<keyword evidence="11" id="KW-1185">Reference proteome</keyword>
<reference evidence="11" key="2">
    <citation type="submission" date="2007-04" db="EMBL/GenBank/DDBJ databases">
        <title>Complete genome sequence of the nitrogen-fixing bacterium Azorhizobium caulinodans ORS571.</title>
        <authorList>
            <person name="Lee K.B."/>
            <person name="Backer P.D."/>
            <person name="Aono T."/>
            <person name="Liu C.T."/>
            <person name="Suzuki S."/>
            <person name="Suzuki T."/>
            <person name="Kaneko T."/>
            <person name="Yamada M."/>
            <person name="Tabata S."/>
            <person name="Kupfer D.M."/>
            <person name="Najar F.Z."/>
            <person name="Wiley G.B."/>
            <person name="Roe B."/>
            <person name="Binnewies T."/>
            <person name="Ussery D."/>
            <person name="Vereecke D."/>
            <person name="Gevers D."/>
            <person name="Holsters M."/>
            <person name="Oyaizu H."/>
        </authorList>
    </citation>
    <scope>NUCLEOTIDE SEQUENCE [LARGE SCALE GENOMIC DNA]</scope>
    <source>
        <strain evidence="11">ATCC 43989 / DSM 5975 / JCM 20966 / LMG 6465 / NBRC 14845 / NCIMB 13405 / ORS 571</strain>
    </source>
</reference>
<feature type="region of interest" description="Disordered" evidence="8">
    <location>
        <begin position="436"/>
        <end position="501"/>
    </location>
</feature>
<keyword evidence="3" id="KW-0813">Transport</keyword>
<feature type="domain" description="ABC transporter" evidence="9">
    <location>
        <begin position="15"/>
        <end position="266"/>
    </location>
</feature>
<evidence type="ECO:0000259" key="9">
    <source>
        <dbReference type="PROSITE" id="PS50893"/>
    </source>
</evidence>
<gene>
    <name evidence="10" type="ordered locus">AZC_2653</name>
</gene>
<evidence type="ECO:0000256" key="4">
    <source>
        <dbReference type="ARBA" id="ARBA00022475"/>
    </source>
</evidence>
<dbReference type="STRING" id="438753.AZC_2653"/>
<comment type="similarity">
    <text evidence="2">Belongs to the ABC transporter superfamily.</text>
</comment>
<comment type="subcellular location">
    <subcellularLocation>
        <location evidence="1">Cell inner membrane</location>
        <topology evidence="1">Peripheral membrane protein</topology>
    </subcellularLocation>
</comment>
<evidence type="ECO:0000256" key="1">
    <source>
        <dbReference type="ARBA" id="ARBA00004417"/>
    </source>
</evidence>
<dbReference type="GO" id="GO:0016887">
    <property type="term" value="F:ATP hydrolysis activity"/>
    <property type="evidence" value="ECO:0007669"/>
    <property type="project" value="InterPro"/>
</dbReference>
<proteinExistence type="inferred from homology"/>
<organism evidence="10 11">
    <name type="scientific">Azorhizobium caulinodans (strain ATCC 43989 / DSM 5975 / JCM 20966 / LMG 6465 / NBRC 14845 / NCIMB 13405 / ORS 571)</name>
    <dbReference type="NCBI Taxonomy" id="438753"/>
    <lineage>
        <taxon>Bacteria</taxon>
        <taxon>Pseudomonadati</taxon>
        <taxon>Pseudomonadota</taxon>
        <taxon>Alphaproteobacteria</taxon>
        <taxon>Hyphomicrobiales</taxon>
        <taxon>Xanthobacteraceae</taxon>
        <taxon>Azorhizobium</taxon>
    </lineage>
</organism>
<name>A8I8E8_AZOC5</name>
<keyword evidence="6 10" id="KW-0067">ATP-binding</keyword>
<dbReference type="KEGG" id="azc:AZC_2653"/>
<keyword evidence="4" id="KW-1003">Cell membrane</keyword>
<dbReference type="HOGENOM" id="CLU_543647_0_0_5"/>
<feature type="compositionally biased region" description="Basic residues" evidence="8">
    <location>
        <begin position="442"/>
        <end position="456"/>
    </location>
</feature>
<dbReference type="PANTHER" id="PTHR43297:SF2">
    <property type="entry name" value="DIPEPTIDE TRANSPORT ATP-BINDING PROTEIN DPPD"/>
    <property type="match status" value="1"/>
</dbReference>
<dbReference type="GO" id="GO:0005524">
    <property type="term" value="F:ATP binding"/>
    <property type="evidence" value="ECO:0007669"/>
    <property type="project" value="UniProtKB-KW"/>
</dbReference>
<evidence type="ECO:0000256" key="8">
    <source>
        <dbReference type="SAM" id="MobiDB-lite"/>
    </source>
</evidence>
<evidence type="ECO:0000313" key="11">
    <source>
        <dbReference type="Proteomes" id="UP000000270"/>
    </source>
</evidence>
<dbReference type="Pfam" id="PF00005">
    <property type="entry name" value="ABC_tran"/>
    <property type="match status" value="1"/>
</dbReference>
<evidence type="ECO:0000256" key="7">
    <source>
        <dbReference type="ARBA" id="ARBA00023136"/>
    </source>
</evidence>
<protein>
    <submittedName>
        <fullName evidence="10">Oligopeptide/dipeptide ABC transporter ATP-binding protein</fullName>
    </submittedName>
</protein>
<dbReference type="AlphaFoldDB" id="A8I8E8"/>
<sequence>MSGAPSPSPAARPVLEVRGLTTRLLSRAGEVTVVDALDLTVHAGETLAIVGESGSGKSMTALSLMRLLPDGVARNGGGTALLDGRDLLALPEREMRRLRGADIAMIFQEPMTSLNPVMRIGRQLEEVFEEHRDLDRAGRRAHAAELLRKVRIPDPERVLDNLPHHLSGGMRQRVMIAMALACDPKLLIADEPTTALDATVQAQILDLLRTLQAELGLAIILITHNLGVVAENAHRVLVMYAGRKVEEAPVAELFRAPRHPYTRGLLRALPNPEAEGEGARVPLMESPASFPPCRPCRAAAPSARAARSSQRPARRPGPPCGCWAAPLSPVSAPRRPSHEQPRHAPPRRPEPHEAPWRRARRGWRQLLHRCWRDGRPRGRIRLRQVHARPHPHGPRPGHLRHGAARWRGDLGSALCAAAPAAAAHADGVSGPLRLAQSAQARGGHHRGTAAGARHRDRAGPAGQGAGADGARGPAGGCGRTLPARILRRPAPAHRHRSRARP</sequence>
<feature type="compositionally biased region" description="Low complexity" evidence="8">
    <location>
        <begin position="301"/>
        <end position="311"/>
    </location>
</feature>
<reference evidence="10 11" key="4">
    <citation type="journal article" date="2009" name="Appl. Environ. Microbiol.">
        <title>Comparative genome-wide transcriptional profiling of Azorhizobium caulinodans ORS571 grown under free-living and symbiotic conditions.</title>
        <authorList>
            <person name="Tsukada S."/>
            <person name="Aono T."/>
            <person name="Akiba N."/>
            <person name="Lee KB."/>
            <person name="Liu CT."/>
            <person name="Toyazaki H."/>
            <person name="Oyaizu H."/>
        </authorList>
    </citation>
    <scope>NUCLEOTIDE SEQUENCE [LARGE SCALE GENOMIC DNA]</scope>
    <source>
        <strain evidence="11">ATCC 43989 / DSM 5975 / JCM 20966 / LMG 6465 / NBRC 14845 / NCIMB 13405 / ORS 571</strain>
    </source>
</reference>
<reference evidence="10 11" key="5">
    <citation type="journal article" date="2010" name="Appl. Environ. Microbiol.">
        <title>phrR-like gene praR of Azorhizobium caulinodans ORS571 is essential for symbiosis with Sesbania rostrata and is involved in expression of reb genes.</title>
        <authorList>
            <person name="Akiba N."/>
            <person name="Aono T."/>
            <person name="Toyazaki H."/>
            <person name="Sato S."/>
            <person name="Oyaizu H."/>
        </authorList>
    </citation>
    <scope>NUCLEOTIDE SEQUENCE [LARGE SCALE GENOMIC DNA]</scope>
    <source>
        <strain evidence="11">ATCC 43989 / DSM 5975 / JCM 20966 / LMG 6465 / NBRC 14845 / NCIMB 13405 / ORS 571</strain>
    </source>
</reference>
<feature type="compositionally biased region" description="Basic residues" evidence="8">
    <location>
        <begin position="485"/>
        <end position="501"/>
    </location>
</feature>
<dbReference type="EMBL" id="AP009384">
    <property type="protein sequence ID" value="BAF88651.1"/>
    <property type="molecule type" value="Genomic_DNA"/>
</dbReference>
<evidence type="ECO:0000256" key="6">
    <source>
        <dbReference type="ARBA" id="ARBA00022840"/>
    </source>
</evidence>
<feature type="region of interest" description="Disordered" evidence="8">
    <location>
        <begin position="301"/>
        <end position="320"/>
    </location>
</feature>
<feature type="compositionally biased region" description="Basic and acidic residues" evidence="8">
    <location>
        <begin position="336"/>
        <end position="356"/>
    </location>
</feature>
<accession>A8I8E8</accession>
<evidence type="ECO:0000256" key="3">
    <source>
        <dbReference type="ARBA" id="ARBA00022448"/>
    </source>
</evidence>
<dbReference type="CDD" id="cd03257">
    <property type="entry name" value="ABC_NikE_OppD_transporters"/>
    <property type="match status" value="1"/>
</dbReference>
<dbReference type="SUPFAM" id="SSF52540">
    <property type="entry name" value="P-loop containing nucleoside triphosphate hydrolases"/>
    <property type="match status" value="1"/>
</dbReference>
<dbReference type="Gene3D" id="3.40.50.300">
    <property type="entry name" value="P-loop containing nucleotide triphosphate hydrolases"/>
    <property type="match status" value="1"/>
</dbReference>
<dbReference type="InterPro" id="IPR017871">
    <property type="entry name" value="ABC_transporter-like_CS"/>
</dbReference>
<dbReference type="InterPro" id="IPR003593">
    <property type="entry name" value="AAA+_ATPase"/>
</dbReference>
<dbReference type="InterPro" id="IPR050388">
    <property type="entry name" value="ABC_Ni/Peptide_Import"/>
</dbReference>
<dbReference type="InterPro" id="IPR013563">
    <property type="entry name" value="Oligopep_ABC_C"/>
</dbReference>
<evidence type="ECO:0000256" key="2">
    <source>
        <dbReference type="ARBA" id="ARBA00005417"/>
    </source>
</evidence>
<evidence type="ECO:0000313" key="10">
    <source>
        <dbReference type="EMBL" id="BAF88651.1"/>
    </source>
</evidence>
<dbReference type="InterPro" id="IPR027417">
    <property type="entry name" value="P-loop_NTPase"/>
</dbReference>
<dbReference type="SMART" id="SM00382">
    <property type="entry name" value="AAA"/>
    <property type="match status" value="1"/>
</dbReference>
<dbReference type="Proteomes" id="UP000000270">
    <property type="component" value="Chromosome"/>
</dbReference>
<dbReference type="GO" id="GO:0015833">
    <property type="term" value="P:peptide transport"/>
    <property type="evidence" value="ECO:0007669"/>
    <property type="project" value="InterPro"/>
</dbReference>
<dbReference type="FunFam" id="3.40.50.300:FF:000016">
    <property type="entry name" value="Oligopeptide ABC transporter ATP-binding component"/>
    <property type="match status" value="1"/>
</dbReference>
<feature type="region of interest" description="Disordered" evidence="8">
    <location>
        <begin position="328"/>
        <end position="356"/>
    </location>
</feature>
<keyword evidence="7" id="KW-0472">Membrane</keyword>
<reference evidence="10 11" key="6">
    <citation type="journal article" date="2011" name="Appl. Environ. Microbiol.">
        <title>Involvement of the azorhizobial chromosome partition gene (parA) in the onset of bacteroid differentiation during Sesbania rostrata stem nodule development.</title>
        <authorList>
            <person name="Liu CT."/>
            <person name="Lee KB."/>
            <person name="Wang YS."/>
            <person name="Peng MH."/>
            <person name="Lee KT."/>
            <person name="Suzuki S."/>
            <person name="Suzuki T."/>
            <person name="Oyaizu H."/>
        </authorList>
    </citation>
    <scope>NUCLEOTIDE SEQUENCE [LARGE SCALE GENOMIC DNA]</scope>
    <source>
        <strain evidence="11">ATCC 43989 / DSM 5975 / JCM 20966 / LMG 6465 / NBRC 14845 / NCIMB 13405 / ORS 571</strain>
    </source>
</reference>
<feature type="compositionally biased region" description="Gly residues" evidence="8">
    <location>
        <begin position="461"/>
        <end position="478"/>
    </location>
</feature>
<keyword evidence="5" id="KW-0547">Nucleotide-binding</keyword>
<dbReference type="PROSITE" id="PS00211">
    <property type="entry name" value="ABC_TRANSPORTER_1"/>
    <property type="match status" value="1"/>
</dbReference>
<dbReference type="eggNOG" id="COG0444">
    <property type="taxonomic scope" value="Bacteria"/>
</dbReference>
<dbReference type="PROSITE" id="PS50893">
    <property type="entry name" value="ABC_TRANSPORTER_2"/>
    <property type="match status" value="1"/>
</dbReference>
<dbReference type="PANTHER" id="PTHR43297">
    <property type="entry name" value="OLIGOPEPTIDE TRANSPORT ATP-BINDING PROTEIN APPD"/>
    <property type="match status" value="1"/>
</dbReference>
<dbReference type="GO" id="GO:0055085">
    <property type="term" value="P:transmembrane transport"/>
    <property type="evidence" value="ECO:0007669"/>
    <property type="project" value="UniProtKB-ARBA"/>
</dbReference>